<keyword evidence="4" id="KW-0732">Signal</keyword>
<keyword evidence="2" id="KW-0052">Apoplast</keyword>
<evidence type="ECO:0000256" key="4">
    <source>
        <dbReference type="ARBA" id="ARBA00022729"/>
    </source>
</evidence>
<feature type="region of interest" description="Disordered" evidence="6">
    <location>
        <begin position="88"/>
        <end position="107"/>
    </location>
</feature>
<dbReference type="STRING" id="4538.I1PVK6"/>
<reference evidence="7" key="1">
    <citation type="submission" date="2015-06" db="UniProtKB">
        <authorList>
            <consortium name="EnsemblPlants"/>
        </authorList>
    </citation>
    <scope>IDENTIFICATION</scope>
</reference>
<name>I1PVK6_ORYGL</name>
<proteinExistence type="inferred from homology"/>
<reference evidence="7 8" key="2">
    <citation type="submission" date="2018-04" db="EMBL/GenBank/DDBJ databases">
        <title>OglaRS2 (Oryza glaberrima Reference Sequence Version 2).</title>
        <authorList>
            <person name="Zhang J."/>
            <person name="Kudrna D."/>
            <person name="Lee S."/>
            <person name="Talag J."/>
            <person name="Rajasekar S."/>
            <person name="Wing R.A."/>
        </authorList>
    </citation>
    <scope>NUCLEOTIDE SEQUENCE [LARGE SCALE GENOMIC DNA]</scope>
    <source>
        <strain evidence="7 8">cv. IRGC 96717</strain>
    </source>
</reference>
<evidence type="ECO:0000313" key="8">
    <source>
        <dbReference type="Proteomes" id="UP000007306"/>
    </source>
</evidence>
<dbReference type="HOGENOM" id="CLU_1231562_0_0_1"/>
<dbReference type="AlphaFoldDB" id="I1PVK6"/>
<dbReference type="Pfam" id="PF04674">
    <property type="entry name" value="Phi_1"/>
    <property type="match status" value="1"/>
</dbReference>
<accession>I1PVK6</accession>
<dbReference type="PANTHER" id="PTHR31279:SF37">
    <property type="entry name" value="OS06G0220300 PROTEIN"/>
    <property type="match status" value="1"/>
</dbReference>
<evidence type="ECO:0000256" key="6">
    <source>
        <dbReference type="SAM" id="MobiDB-lite"/>
    </source>
</evidence>
<dbReference type="Gramene" id="ORGLA05G0140400.1">
    <property type="protein sequence ID" value="ORGLA05G0140400.1"/>
    <property type="gene ID" value="ORGLA05G0140400"/>
</dbReference>
<protein>
    <submittedName>
        <fullName evidence="7">Uncharacterized protein</fullName>
    </submittedName>
</protein>
<evidence type="ECO:0000256" key="2">
    <source>
        <dbReference type="ARBA" id="ARBA00022523"/>
    </source>
</evidence>
<evidence type="ECO:0000313" key="7">
    <source>
        <dbReference type="EnsemblPlants" id="ORGLA05G0140400.1"/>
    </source>
</evidence>
<evidence type="ECO:0000256" key="5">
    <source>
        <dbReference type="ARBA" id="ARBA00023591"/>
    </source>
</evidence>
<organism evidence="7 8">
    <name type="scientific">Oryza glaberrima</name>
    <name type="common">African rice</name>
    <dbReference type="NCBI Taxonomy" id="4538"/>
    <lineage>
        <taxon>Eukaryota</taxon>
        <taxon>Viridiplantae</taxon>
        <taxon>Streptophyta</taxon>
        <taxon>Embryophyta</taxon>
        <taxon>Tracheophyta</taxon>
        <taxon>Spermatophyta</taxon>
        <taxon>Magnoliopsida</taxon>
        <taxon>Liliopsida</taxon>
        <taxon>Poales</taxon>
        <taxon>Poaceae</taxon>
        <taxon>BOP clade</taxon>
        <taxon>Oryzoideae</taxon>
        <taxon>Oryzeae</taxon>
        <taxon>Oryzinae</taxon>
        <taxon>Oryza</taxon>
    </lineage>
</organism>
<evidence type="ECO:0000256" key="3">
    <source>
        <dbReference type="ARBA" id="ARBA00022525"/>
    </source>
</evidence>
<evidence type="ECO:0000256" key="1">
    <source>
        <dbReference type="ARBA" id="ARBA00004271"/>
    </source>
</evidence>
<keyword evidence="3" id="KW-0964">Secreted</keyword>
<dbReference type="InterPro" id="IPR006766">
    <property type="entry name" value="EXORDIUM-like"/>
</dbReference>
<sequence length="225" mass="23746">MAARRVPALLKSHVGDEISYHSGAVLRGDILVTVVWYGKFKLAQKAIVVNFLLSLTATPPPPNATTPSAEKLWSTIAAVVLASGSRARRPMGGRERSGGRQSAGVGGAREELTCGSHVLLLFSRDPIATFLSLAFLSMALSSLSSHVSECPSEHRWQAGSSHSQQAHNLRSTSPSGVVLLDASLLEYAARPINHGPPRSYWACSTTGSTGATTLGPGPTQPKRLV</sequence>
<comment type="subcellular location">
    <subcellularLocation>
        <location evidence="1">Secreted</location>
        <location evidence="1">Extracellular space</location>
        <location evidence="1">Apoplast</location>
    </subcellularLocation>
</comment>
<dbReference type="GO" id="GO:0048046">
    <property type="term" value="C:apoplast"/>
    <property type="evidence" value="ECO:0007669"/>
    <property type="project" value="UniProtKB-SubCell"/>
</dbReference>
<dbReference type="EnsemblPlants" id="ORGLA05G0140400.1">
    <property type="protein sequence ID" value="ORGLA05G0140400.1"/>
    <property type="gene ID" value="ORGLA05G0140400"/>
</dbReference>
<keyword evidence="8" id="KW-1185">Reference proteome</keyword>
<comment type="similarity">
    <text evidence="5">Belongs to the EXORDIUM family.</text>
</comment>
<dbReference type="Proteomes" id="UP000007306">
    <property type="component" value="Chromosome 5"/>
</dbReference>
<dbReference type="PANTHER" id="PTHR31279">
    <property type="entry name" value="PROTEIN EXORDIUM-LIKE 5"/>
    <property type="match status" value="1"/>
</dbReference>